<sequence length="124" mass="14665">MAEDFNIEDYDDDFDFGFNIVDEREVTEHEKEIKDRVAIAGSNVDTSGLEEKLDTLIELRQGDESQLDILQKKHKEELLKIEKMIMPLLYNLRKNPEDVYIKWPNRKEIIDKQIKKIVTITRGK</sequence>
<accession>A0A382MF03</accession>
<dbReference type="AlphaFoldDB" id="A0A382MF03"/>
<dbReference type="EMBL" id="UINC01092776">
    <property type="protein sequence ID" value="SVC46645.1"/>
    <property type="molecule type" value="Genomic_DNA"/>
</dbReference>
<protein>
    <submittedName>
        <fullName evidence="1">Uncharacterized protein</fullName>
    </submittedName>
</protein>
<reference evidence="1" key="1">
    <citation type="submission" date="2018-05" db="EMBL/GenBank/DDBJ databases">
        <authorList>
            <person name="Lanie J.A."/>
            <person name="Ng W.-L."/>
            <person name="Kazmierczak K.M."/>
            <person name="Andrzejewski T.M."/>
            <person name="Davidsen T.M."/>
            <person name="Wayne K.J."/>
            <person name="Tettelin H."/>
            <person name="Glass J.I."/>
            <person name="Rusch D."/>
            <person name="Podicherti R."/>
            <person name="Tsui H.-C.T."/>
            <person name="Winkler M.E."/>
        </authorList>
    </citation>
    <scope>NUCLEOTIDE SEQUENCE</scope>
</reference>
<name>A0A382MF03_9ZZZZ</name>
<evidence type="ECO:0000313" key="1">
    <source>
        <dbReference type="EMBL" id="SVC46645.1"/>
    </source>
</evidence>
<organism evidence="1">
    <name type="scientific">marine metagenome</name>
    <dbReference type="NCBI Taxonomy" id="408172"/>
    <lineage>
        <taxon>unclassified sequences</taxon>
        <taxon>metagenomes</taxon>
        <taxon>ecological metagenomes</taxon>
    </lineage>
</organism>
<proteinExistence type="predicted"/>
<gene>
    <name evidence="1" type="ORF">METZ01_LOCUS299499</name>
</gene>